<organism evidence="1 2">
    <name type="scientific">Sorghum bicolor</name>
    <name type="common">Sorghum</name>
    <name type="synonym">Sorghum vulgare</name>
    <dbReference type="NCBI Taxonomy" id="4558"/>
    <lineage>
        <taxon>Eukaryota</taxon>
        <taxon>Viridiplantae</taxon>
        <taxon>Streptophyta</taxon>
        <taxon>Embryophyta</taxon>
        <taxon>Tracheophyta</taxon>
        <taxon>Spermatophyta</taxon>
        <taxon>Magnoliopsida</taxon>
        <taxon>Liliopsida</taxon>
        <taxon>Poales</taxon>
        <taxon>Poaceae</taxon>
        <taxon>PACMAD clade</taxon>
        <taxon>Panicoideae</taxon>
        <taxon>Andropogonodae</taxon>
        <taxon>Andropogoneae</taxon>
        <taxon>Sorghinae</taxon>
        <taxon>Sorghum</taxon>
    </lineage>
</organism>
<protein>
    <submittedName>
        <fullName evidence="1">Uncharacterized protein</fullName>
    </submittedName>
</protein>
<proteinExistence type="predicted"/>
<dbReference type="Proteomes" id="UP000000768">
    <property type="component" value="Chromosome 8"/>
</dbReference>
<dbReference type="EMBL" id="CM000767">
    <property type="protein sequence ID" value="OQU78890.1"/>
    <property type="molecule type" value="Genomic_DNA"/>
</dbReference>
<evidence type="ECO:0000313" key="1">
    <source>
        <dbReference type="EMBL" id="OQU78890.1"/>
    </source>
</evidence>
<dbReference type="Gramene" id="OQU78890">
    <property type="protein sequence ID" value="OQU78890"/>
    <property type="gene ID" value="SORBI_3008G068133"/>
</dbReference>
<reference evidence="2" key="2">
    <citation type="journal article" date="2018" name="Plant J.">
        <title>The Sorghum bicolor reference genome: improved assembly, gene annotations, a transcriptome atlas, and signatures of genome organization.</title>
        <authorList>
            <person name="McCormick R.F."/>
            <person name="Truong S.K."/>
            <person name="Sreedasyam A."/>
            <person name="Jenkins J."/>
            <person name="Shu S."/>
            <person name="Sims D."/>
            <person name="Kennedy M."/>
            <person name="Amirebrahimi M."/>
            <person name="Weers B.D."/>
            <person name="McKinley B."/>
            <person name="Mattison A."/>
            <person name="Morishige D.T."/>
            <person name="Grimwood J."/>
            <person name="Schmutz J."/>
            <person name="Mullet J.E."/>
        </authorList>
    </citation>
    <scope>NUCLEOTIDE SEQUENCE [LARGE SCALE GENOMIC DNA]</scope>
    <source>
        <strain evidence="2">cv. BTx623</strain>
    </source>
</reference>
<dbReference type="InParanoid" id="A0A1Z5R593"/>
<evidence type="ECO:0000313" key="2">
    <source>
        <dbReference type="Proteomes" id="UP000000768"/>
    </source>
</evidence>
<name>A0A1Z5R593_SORBI</name>
<accession>A0A1Z5R593</accession>
<gene>
    <name evidence="1" type="ORF">SORBI_3008G068133</name>
</gene>
<reference evidence="1 2" key="1">
    <citation type="journal article" date="2009" name="Nature">
        <title>The Sorghum bicolor genome and the diversification of grasses.</title>
        <authorList>
            <person name="Paterson A.H."/>
            <person name="Bowers J.E."/>
            <person name="Bruggmann R."/>
            <person name="Dubchak I."/>
            <person name="Grimwood J."/>
            <person name="Gundlach H."/>
            <person name="Haberer G."/>
            <person name="Hellsten U."/>
            <person name="Mitros T."/>
            <person name="Poliakov A."/>
            <person name="Schmutz J."/>
            <person name="Spannagl M."/>
            <person name="Tang H."/>
            <person name="Wang X."/>
            <person name="Wicker T."/>
            <person name="Bharti A.K."/>
            <person name="Chapman J."/>
            <person name="Feltus F.A."/>
            <person name="Gowik U."/>
            <person name="Grigoriev I.V."/>
            <person name="Lyons E."/>
            <person name="Maher C.A."/>
            <person name="Martis M."/>
            <person name="Narechania A."/>
            <person name="Otillar R.P."/>
            <person name="Penning B.W."/>
            <person name="Salamov A.A."/>
            <person name="Wang Y."/>
            <person name="Zhang L."/>
            <person name="Carpita N.C."/>
            <person name="Freeling M."/>
            <person name="Gingle A.R."/>
            <person name="Hash C.T."/>
            <person name="Keller B."/>
            <person name="Klein P."/>
            <person name="Kresovich S."/>
            <person name="McCann M.C."/>
            <person name="Ming R."/>
            <person name="Peterson D.G."/>
            <person name="Mehboob-ur-Rahman"/>
            <person name="Ware D."/>
            <person name="Westhoff P."/>
            <person name="Mayer K.F."/>
            <person name="Messing J."/>
            <person name="Rokhsar D.S."/>
        </authorList>
    </citation>
    <scope>NUCLEOTIDE SEQUENCE [LARGE SCALE GENOMIC DNA]</scope>
    <source>
        <strain evidence="2">cv. BTx623</strain>
    </source>
</reference>
<sequence length="116" mass="12981">MWSIYIIENSGSTSIILVSVLSSPSSLFRRWKGIHSFVLICKSWSSPVACSRVFSNRQIQVLLRGGPGAPGGLHQWQTSVWLYLFYWPLASVSTDVKALLTRLGYFGDSGLCYRYG</sequence>
<keyword evidence="2" id="KW-1185">Reference proteome</keyword>
<dbReference type="AlphaFoldDB" id="A0A1Z5R593"/>